<gene>
    <name evidence="9" type="ORF">D6K54_17520</name>
    <name evidence="10" type="ORF">D6S17_28345</name>
</gene>
<keyword evidence="4" id="KW-1003">Cell membrane</keyword>
<evidence type="ECO:0000256" key="2">
    <source>
        <dbReference type="ARBA" id="ARBA00010735"/>
    </source>
</evidence>
<dbReference type="PANTHER" id="PTHR34979:SF1">
    <property type="entry name" value="INNER MEMBRANE PROTEIN YGAZ"/>
    <property type="match status" value="1"/>
</dbReference>
<keyword evidence="6 8" id="KW-1133">Transmembrane helix</keyword>
<evidence type="ECO:0000256" key="8">
    <source>
        <dbReference type="SAM" id="Phobius"/>
    </source>
</evidence>
<feature type="transmembrane region" description="Helical" evidence="8">
    <location>
        <begin position="214"/>
        <end position="233"/>
    </location>
</feature>
<dbReference type="EMBL" id="AAAGSE010000027">
    <property type="protein sequence ID" value="EAC0788514.1"/>
    <property type="molecule type" value="Genomic_DNA"/>
</dbReference>
<dbReference type="GO" id="GO:0005886">
    <property type="term" value="C:plasma membrane"/>
    <property type="evidence" value="ECO:0007669"/>
    <property type="project" value="UniProtKB-SubCell"/>
</dbReference>
<keyword evidence="3" id="KW-0813">Transport</keyword>
<feature type="transmembrane region" description="Helical" evidence="8">
    <location>
        <begin position="20"/>
        <end position="51"/>
    </location>
</feature>
<comment type="subcellular location">
    <subcellularLocation>
        <location evidence="1">Cell membrane</location>
        <topology evidence="1">Multi-pass membrane protein</topology>
    </subcellularLocation>
</comment>
<organism evidence="9">
    <name type="scientific">Salmonella enterica subsp. enterica serovar Java</name>
    <dbReference type="NCBI Taxonomy" id="224729"/>
    <lineage>
        <taxon>Bacteria</taxon>
        <taxon>Pseudomonadati</taxon>
        <taxon>Pseudomonadota</taxon>
        <taxon>Gammaproteobacteria</taxon>
        <taxon>Enterobacterales</taxon>
        <taxon>Enterobacteriaceae</taxon>
        <taxon>Salmonella</taxon>
    </lineage>
</organism>
<evidence type="ECO:0000313" key="10">
    <source>
        <dbReference type="EMBL" id="EBY8645362.1"/>
    </source>
</evidence>
<keyword evidence="7 8" id="KW-0472">Membrane</keyword>
<feature type="transmembrane region" description="Helical" evidence="8">
    <location>
        <begin position="129"/>
        <end position="153"/>
    </location>
</feature>
<sequence length="239" mass="26404">MKNRLLDFKLGIRDCLPTIFGYWSIGFAAGAIGSISGFSLTDIILLSAFLYAGSAQFLFYSLYTGGAEIAAILVAVLLVNIRYLLMSSYMARFFNGASITEKFISGMLLTDETFGVAVQKTNKKNELSFWWMLGLNLSAYINWVISNIFGAIFANFIPYSFSQKLGFSLTAMFIGLLVLNFFSSNRKRLELTAIIIAAILIILLNIHANFDSNLLVIGSTIISATICAIIMRVNKNEQS</sequence>
<feature type="transmembrane region" description="Helical" evidence="8">
    <location>
        <begin position="165"/>
        <end position="182"/>
    </location>
</feature>
<evidence type="ECO:0000256" key="4">
    <source>
        <dbReference type="ARBA" id="ARBA00022475"/>
    </source>
</evidence>
<dbReference type="PANTHER" id="PTHR34979">
    <property type="entry name" value="INNER MEMBRANE PROTEIN YGAZ"/>
    <property type="match status" value="1"/>
</dbReference>
<dbReference type="AlphaFoldDB" id="A0A3Z6QNI3"/>
<name>A0A3Z6QNI3_SALEB</name>
<evidence type="ECO:0000256" key="7">
    <source>
        <dbReference type="ARBA" id="ARBA00023136"/>
    </source>
</evidence>
<dbReference type="EMBL" id="AAHPHN010000107">
    <property type="protein sequence ID" value="EBY8645362.1"/>
    <property type="molecule type" value="Genomic_DNA"/>
</dbReference>
<evidence type="ECO:0000256" key="1">
    <source>
        <dbReference type="ARBA" id="ARBA00004651"/>
    </source>
</evidence>
<protein>
    <submittedName>
        <fullName evidence="9">Branched-chain amino acid ABC transporter permease</fullName>
    </submittedName>
</protein>
<reference evidence="9" key="1">
    <citation type="submission" date="2018-09" db="EMBL/GenBank/DDBJ databases">
        <authorList>
            <person name="Ashton P.M."/>
            <person name="Dallman T."/>
            <person name="Nair S."/>
            <person name="De Pinna E."/>
            <person name="Peters T."/>
            <person name="Grant K."/>
        </authorList>
    </citation>
    <scope>NUCLEOTIDE SEQUENCE [LARGE SCALE GENOMIC DNA]</scope>
    <source>
        <strain evidence="10">140692</strain>
        <strain evidence="9">412099</strain>
    </source>
</reference>
<comment type="similarity">
    <text evidence="2">Belongs to the AzlC family.</text>
</comment>
<evidence type="ECO:0000256" key="6">
    <source>
        <dbReference type="ARBA" id="ARBA00022989"/>
    </source>
</evidence>
<evidence type="ECO:0000256" key="3">
    <source>
        <dbReference type="ARBA" id="ARBA00022448"/>
    </source>
</evidence>
<comment type="caution">
    <text evidence="9">The sequence shown here is derived from an EMBL/GenBank/DDBJ whole genome shotgun (WGS) entry which is preliminary data.</text>
</comment>
<evidence type="ECO:0000256" key="5">
    <source>
        <dbReference type="ARBA" id="ARBA00022692"/>
    </source>
</evidence>
<dbReference type="Proteomes" id="UP000839631">
    <property type="component" value="Unassembled WGS sequence"/>
</dbReference>
<proteinExistence type="inferred from homology"/>
<evidence type="ECO:0000313" key="9">
    <source>
        <dbReference type="EMBL" id="EAC0788514.1"/>
    </source>
</evidence>
<feature type="transmembrane region" description="Helical" evidence="8">
    <location>
        <begin position="57"/>
        <end position="85"/>
    </location>
</feature>
<dbReference type="Pfam" id="PF03591">
    <property type="entry name" value="AzlC"/>
    <property type="match status" value="1"/>
</dbReference>
<feature type="transmembrane region" description="Helical" evidence="8">
    <location>
        <begin position="189"/>
        <end position="208"/>
    </location>
</feature>
<dbReference type="InterPro" id="IPR011606">
    <property type="entry name" value="Brnchd-chn_aa_trnsp_permease"/>
</dbReference>
<accession>A0A3Z6QNI3</accession>
<dbReference type="GO" id="GO:1903785">
    <property type="term" value="P:L-valine transmembrane transport"/>
    <property type="evidence" value="ECO:0007669"/>
    <property type="project" value="TreeGrafter"/>
</dbReference>
<keyword evidence="5 8" id="KW-0812">Transmembrane</keyword>